<dbReference type="AlphaFoldDB" id="A0A1G5DSW6"/>
<dbReference type="InterPro" id="IPR019635">
    <property type="entry name" value="DUF2500"/>
</dbReference>
<dbReference type="RefSeq" id="WP_090916558.1">
    <property type="nucleotide sequence ID" value="NZ_FMVM01000003.1"/>
</dbReference>
<protein>
    <recommendedName>
        <fullName evidence="4">DUF2500 domain-containing protein</fullName>
    </recommendedName>
</protein>
<keyword evidence="1" id="KW-1133">Transmembrane helix</keyword>
<evidence type="ECO:0008006" key="4">
    <source>
        <dbReference type="Google" id="ProtNLM"/>
    </source>
</evidence>
<organism evidence="2 3">
    <name type="scientific">Paenibacillus polysaccharolyticus</name>
    <dbReference type="NCBI Taxonomy" id="582692"/>
    <lineage>
        <taxon>Bacteria</taxon>
        <taxon>Bacillati</taxon>
        <taxon>Bacillota</taxon>
        <taxon>Bacilli</taxon>
        <taxon>Bacillales</taxon>
        <taxon>Paenibacillaceae</taxon>
        <taxon>Paenibacillus</taxon>
    </lineage>
</organism>
<dbReference type="EMBL" id="FMVM01000003">
    <property type="protein sequence ID" value="SCY17580.1"/>
    <property type="molecule type" value="Genomic_DNA"/>
</dbReference>
<reference evidence="3" key="1">
    <citation type="submission" date="2016-10" db="EMBL/GenBank/DDBJ databases">
        <authorList>
            <person name="Varghese N."/>
            <person name="Submissions S."/>
        </authorList>
    </citation>
    <scope>NUCLEOTIDE SEQUENCE [LARGE SCALE GENOMIC DNA]</scope>
    <source>
        <strain evidence="3">BL9</strain>
    </source>
</reference>
<proteinExistence type="predicted"/>
<evidence type="ECO:0000256" key="1">
    <source>
        <dbReference type="SAM" id="Phobius"/>
    </source>
</evidence>
<evidence type="ECO:0000313" key="2">
    <source>
        <dbReference type="EMBL" id="SCY17580.1"/>
    </source>
</evidence>
<name>A0A1G5DSW6_9BACL</name>
<dbReference type="Proteomes" id="UP000198538">
    <property type="component" value="Unassembled WGS sequence"/>
</dbReference>
<keyword evidence="1" id="KW-0812">Transmembrane</keyword>
<feature type="transmembrane region" description="Helical" evidence="1">
    <location>
        <begin position="12"/>
        <end position="31"/>
    </location>
</feature>
<keyword evidence="1" id="KW-0472">Membrane</keyword>
<dbReference type="Pfam" id="PF10694">
    <property type="entry name" value="DUF2500"/>
    <property type="match status" value="1"/>
</dbReference>
<sequence length="132" mass="15061">MGIESSWMFDLFGTVFPVAFVLILGIVLLSMGKEVWRWGRNNAEPLLTVHSRITSRRVKMSQSPSESGTTNAARTLYYVTFEVESGDRLEFKVNGEEYGMCAEGDEGRLSFKGTRYIGFERTNRLYTERLRG</sequence>
<dbReference type="Gene3D" id="2.40.50.660">
    <property type="match status" value="1"/>
</dbReference>
<keyword evidence="3" id="KW-1185">Reference proteome</keyword>
<gene>
    <name evidence="2" type="ORF">SAMN05720606_1039</name>
</gene>
<evidence type="ECO:0000313" key="3">
    <source>
        <dbReference type="Proteomes" id="UP000198538"/>
    </source>
</evidence>
<dbReference type="STRING" id="582692.SAMN05720606_1039"/>
<accession>A0A1G5DSW6</accession>